<name>A0A9P5YKQ8_9AGAR</name>
<proteinExistence type="predicted"/>
<evidence type="ECO:0000313" key="2">
    <source>
        <dbReference type="Proteomes" id="UP000807469"/>
    </source>
</evidence>
<keyword evidence="2" id="KW-1185">Reference proteome</keyword>
<protein>
    <submittedName>
        <fullName evidence="1">Uncharacterized protein</fullName>
    </submittedName>
</protein>
<organism evidence="1 2">
    <name type="scientific">Pholiota conissans</name>
    <dbReference type="NCBI Taxonomy" id="109636"/>
    <lineage>
        <taxon>Eukaryota</taxon>
        <taxon>Fungi</taxon>
        <taxon>Dikarya</taxon>
        <taxon>Basidiomycota</taxon>
        <taxon>Agaricomycotina</taxon>
        <taxon>Agaricomycetes</taxon>
        <taxon>Agaricomycetidae</taxon>
        <taxon>Agaricales</taxon>
        <taxon>Agaricineae</taxon>
        <taxon>Strophariaceae</taxon>
        <taxon>Pholiota</taxon>
    </lineage>
</organism>
<sequence>MDADANLLPVDEDSALRNPLSTVDLYTSEIGADHCHRGQGRCVMHNAVIGGDEERVG</sequence>
<dbReference type="Proteomes" id="UP000807469">
    <property type="component" value="Unassembled WGS sequence"/>
</dbReference>
<accession>A0A9P5YKQ8</accession>
<reference evidence="1" key="1">
    <citation type="submission" date="2020-11" db="EMBL/GenBank/DDBJ databases">
        <authorList>
            <consortium name="DOE Joint Genome Institute"/>
            <person name="Ahrendt S."/>
            <person name="Riley R."/>
            <person name="Andreopoulos W."/>
            <person name="Labutti K."/>
            <person name="Pangilinan J."/>
            <person name="Ruiz-Duenas F.J."/>
            <person name="Barrasa J.M."/>
            <person name="Sanchez-Garcia M."/>
            <person name="Camarero S."/>
            <person name="Miyauchi S."/>
            <person name="Serrano A."/>
            <person name="Linde D."/>
            <person name="Babiker R."/>
            <person name="Drula E."/>
            <person name="Ayuso-Fernandez I."/>
            <person name="Pacheco R."/>
            <person name="Padilla G."/>
            <person name="Ferreira P."/>
            <person name="Barriuso J."/>
            <person name="Kellner H."/>
            <person name="Castanera R."/>
            <person name="Alfaro M."/>
            <person name="Ramirez L."/>
            <person name="Pisabarro A.G."/>
            <person name="Kuo A."/>
            <person name="Tritt A."/>
            <person name="Lipzen A."/>
            <person name="He G."/>
            <person name="Yan M."/>
            <person name="Ng V."/>
            <person name="Cullen D."/>
            <person name="Martin F."/>
            <person name="Rosso M.-N."/>
            <person name="Henrissat B."/>
            <person name="Hibbett D."/>
            <person name="Martinez A.T."/>
            <person name="Grigoriev I.V."/>
        </authorList>
    </citation>
    <scope>NUCLEOTIDE SEQUENCE</scope>
    <source>
        <strain evidence="1">CIRM-BRFM 674</strain>
    </source>
</reference>
<comment type="caution">
    <text evidence="1">The sequence shown here is derived from an EMBL/GenBank/DDBJ whole genome shotgun (WGS) entry which is preliminary data.</text>
</comment>
<dbReference type="AlphaFoldDB" id="A0A9P5YKQ8"/>
<evidence type="ECO:0000313" key="1">
    <source>
        <dbReference type="EMBL" id="KAF9471618.1"/>
    </source>
</evidence>
<gene>
    <name evidence="1" type="ORF">BDN70DRAFT_887911</name>
</gene>
<dbReference type="EMBL" id="MU155651">
    <property type="protein sequence ID" value="KAF9471618.1"/>
    <property type="molecule type" value="Genomic_DNA"/>
</dbReference>